<dbReference type="AlphaFoldDB" id="A0A0C2SWX8"/>
<accession>A0A0C2SWX8</accession>
<evidence type="ECO:0008006" key="3">
    <source>
        <dbReference type="Google" id="ProtNLM"/>
    </source>
</evidence>
<keyword evidence="2" id="KW-1185">Reference proteome</keyword>
<dbReference type="HOGENOM" id="CLU_049916_0_0_1"/>
<dbReference type="InterPro" id="IPR014752">
    <property type="entry name" value="Arrestin-like_C"/>
</dbReference>
<dbReference type="Proteomes" id="UP000054549">
    <property type="component" value="Unassembled WGS sequence"/>
</dbReference>
<protein>
    <recommendedName>
        <fullName evidence="3">Arrestin-like N-terminal domain-containing protein</fullName>
    </recommendedName>
</protein>
<dbReference type="Gene3D" id="2.60.40.640">
    <property type="match status" value="1"/>
</dbReference>
<organism evidence="1 2">
    <name type="scientific">Amanita muscaria (strain Koide BX008)</name>
    <dbReference type="NCBI Taxonomy" id="946122"/>
    <lineage>
        <taxon>Eukaryota</taxon>
        <taxon>Fungi</taxon>
        <taxon>Dikarya</taxon>
        <taxon>Basidiomycota</taxon>
        <taxon>Agaricomycotina</taxon>
        <taxon>Agaricomycetes</taxon>
        <taxon>Agaricomycetidae</taxon>
        <taxon>Agaricales</taxon>
        <taxon>Pluteineae</taxon>
        <taxon>Amanitaceae</taxon>
        <taxon>Amanita</taxon>
    </lineage>
</organism>
<sequence>MLDAFLLDDPFARREPPPAYSFEPCSGEQRLEITPRHGRGHTPLGSIIKRFGKITLVIPDQEDGAQIPTYGRNDVISGVFCFDDPSRITKVTIKVRGEVETTATESGAKTTRLLDDPYTLWQKDANADESSCPRQLDFACALPSNITREAIPLPPSFHFFDPGFYVKTFYRIFVEITRKRRSKFDFSPSVKRYSVPFKYCPRSRPNRPFEPIPYFLSSVKTSPEEWHQTTSTLKTYSDQLTHDTLHCHLFVPSVRIFGLSDNIPFHIQLNGPISSLHGFFPPDALQRVASSDTSLSVPSIRPKSAKKRFEVQQHSVRVQILRQVVVMANGRKVWRNSNIGEGVVHPLPPPLYRDRCLGTREESLDWEGFVKCNDDVKVGSFSTGLFHVHVRVSSLVWTRKRLRLSILQHFLSLTLTPPDVRRSPFQVLNIHVPVRLVTDSYQEFG</sequence>
<dbReference type="InParanoid" id="A0A0C2SWX8"/>
<dbReference type="OrthoDB" id="3252135at2759"/>
<dbReference type="EMBL" id="KN818230">
    <property type="protein sequence ID" value="KIL67975.1"/>
    <property type="molecule type" value="Genomic_DNA"/>
</dbReference>
<name>A0A0C2SWX8_AMAMK</name>
<proteinExistence type="predicted"/>
<evidence type="ECO:0000313" key="2">
    <source>
        <dbReference type="Proteomes" id="UP000054549"/>
    </source>
</evidence>
<evidence type="ECO:0000313" key="1">
    <source>
        <dbReference type="EMBL" id="KIL67975.1"/>
    </source>
</evidence>
<reference evidence="1 2" key="1">
    <citation type="submission" date="2014-04" db="EMBL/GenBank/DDBJ databases">
        <title>Evolutionary Origins and Diversification of the Mycorrhizal Mutualists.</title>
        <authorList>
            <consortium name="DOE Joint Genome Institute"/>
            <consortium name="Mycorrhizal Genomics Consortium"/>
            <person name="Kohler A."/>
            <person name="Kuo A."/>
            <person name="Nagy L.G."/>
            <person name="Floudas D."/>
            <person name="Copeland A."/>
            <person name="Barry K.W."/>
            <person name="Cichocki N."/>
            <person name="Veneault-Fourrey C."/>
            <person name="LaButti K."/>
            <person name="Lindquist E.A."/>
            <person name="Lipzen A."/>
            <person name="Lundell T."/>
            <person name="Morin E."/>
            <person name="Murat C."/>
            <person name="Riley R."/>
            <person name="Ohm R."/>
            <person name="Sun H."/>
            <person name="Tunlid A."/>
            <person name="Henrissat B."/>
            <person name="Grigoriev I.V."/>
            <person name="Hibbett D.S."/>
            <person name="Martin F."/>
        </authorList>
    </citation>
    <scope>NUCLEOTIDE SEQUENCE [LARGE SCALE GENOMIC DNA]</scope>
    <source>
        <strain evidence="1 2">Koide BX008</strain>
    </source>
</reference>
<gene>
    <name evidence="1" type="ORF">M378DRAFT_9215</name>
</gene>
<dbReference type="STRING" id="946122.A0A0C2SWX8"/>